<gene>
    <name evidence="1" type="ORF">KL86CLO1_10628</name>
</gene>
<sequence>MRDSPPESTILYPSWLDSEYRGNTIYFSFDEKHILIEIYFQFDSSN</sequence>
<evidence type="ECO:0000313" key="1">
    <source>
        <dbReference type="EMBL" id="SBV95300.1"/>
    </source>
</evidence>
<proteinExistence type="predicted"/>
<reference evidence="1" key="1">
    <citation type="submission" date="2016-04" db="EMBL/GenBank/DDBJ databases">
        <authorList>
            <person name="Evans L.H."/>
            <person name="Alamgir A."/>
            <person name="Owens N."/>
            <person name="Weber N.D."/>
            <person name="Virtaneva K."/>
            <person name="Barbian K."/>
            <person name="Babar A."/>
            <person name="Rosenke K."/>
        </authorList>
    </citation>
    <scope>NUCLEOTIDE SEQUENCE</scope>
    <source>
        <strain evidence="1">86</strain>
    </source>
</reference>
<dbReference type="EMBL" id="FLUN01000001">
    <property type="protein sequence ID" value="SBV95300.1"/>
    <property type="molecule type" value="Genomic_DNA"/>
</dbReference>
<accession>A0A212J791</accession>
<dbReference type="AlphaFoldDB" id="A0A212J791"/>
<name>A0A212J791_9FIRM</name>
<protein>
    <submittedName>
        <fullName evidence="1">Uncharacterized protein</fullName>
    </submittedName>
</protein>
<organism evidence="1">
    <name type="scientific">uncultured Eubacteriales bacterium</name>
    <dbReference type="NCBI Taxonomy" id="172733"/>
    <lineage>
        <taxon>Bacteria</taxon>
        <taxon>Bacillati</taxon>
        <taxon>Bacillota</taxon>
        <taxon>Clostridia</taxon>
        <taxon>Eubacteriales</taxon>
        <taxon>environmental samples</taxon>
    </lineage>
</organism>